<keyword evidence="3 7" id="KW-0808">Transferase</keyword>
<comment type="similarity">
    <text evidence="2">Belongs to the class-II pyridoxal-phosphate-dependent aminotransferase family. BioF subfamily.</text>
</comment>
<dbReference type="AlphaFoldDB" id="A0A5R9HA55"/>
<dbReference type="SUPFAM" id="SSF53383">
    <property type="entry name" value="PLP-dependent transferases"/>
    <property type="match status" value="1"/>
</dbReference>
<dbReference type="Gene3D" id="3.40.640.10">
    <property type="entry name" value="Type I PLP-dependent aspartate aminotransferase-like (Major domain)"/>
    <property type="match status" value="1"/>
</dbReference>
<keyword evidence="4 5" id="KW-0663">Pyridoxal phosphate</keyword>
<sequence>MENKLYEKELNAISKSNRTRSRKLFNKDLKDLASNDYLGLAQNKSLLRKTYKKLKKESCFSPKASILVNGYSNIHNKFEKKLCKANGFEDGIVVGNGFLANISLIESLVRKGDILFIDEEYHASGILATKLLNPSQVILFPHNNFKDLENKLKNNQNNGRVIIAIEGVYSMNGNLAKKEFFDLADNYNALLIVDEAHSSGVIGDNLLGIYDFYNIKIKDNHIKMGTLGKAYGSYGAYILASKNIIKFLENRAKPIIYSTAPSLFDIALANESLNYILKNKEKLKQKIKQNLNIIKSYLGIESNSLIIPIDINDNKKVITIQEELKKSNFLVGAIRQPTVKRAILRLIAKIDIKKKDLIEVCKQIKEFNADK</sequence>
<dbReference type="InterPro" id="IPR015424">
    <property type="entry name" value="PyrdxlP-dep_Trfase"/>
</dbReference>
<dbReference type="EMBL" id="VBUF01000001">
    <property type="protein sequence ID" value="TLS73404.1"/>
    <property type="molecule type" value="Genomic_DNA"/>
</dbReference>
<proteinExistence type="inferred from homology"/>
<evidence type="ECO:0000256" key="5">
    <source>
        <dbReference type="RuleBase" id="RU003693"/>
    </source>
</evidence>
<evidence type="ECO:0000313" key="7">
    <source>
        <dbReference type="EMBL" id="TLS73404.1"/>
    </source>
</evidence>
<organism evidence="7 8">
    <name type="scientific">Aliarcobacter thereius</name>
    <dbReference type="NCBI Taxonomy" id="544718"/>
    <lineage>
        <taxon>Bacteria</taxon>
        <taxon>Pseudomonadati</taxon>
        <taxon>Campylobacterota</taxon>
        <taxon>Epsilonproteobacteria</taxon>
        <taxon>Campylobacterales</taxon>
        <taxon>Arcobacteraceae</taxon>
        <taxon>Aliarcobacter</taxon>
    </lineage>
</organism>
<comment type="caution">
    <text evidence="7">The sequence shown here is derived from an EMBL/GenBank/DDBJ whole genome shotgun (WGS) entry which is preliminary data.</text>
</comment>
<name>A0A5R9HA55_9BACT</name>
<dbReference type="GO" id="GO:0008483">
    <property type="term" value="F:transaminase activity"/>
    <property type="evidence" value="ECO:0007669"/>
    <property type="project" value="UniProtKB-KW"/>
</dbReference>
<dbReference type="PANTHER" id="PTHR13693">
    <property type="entry name" value="CLASS II AMINOTRANSFERASE/8-AMINO-7-OXONONANOATE SYNTHASE"/>
    <property type="match status" value="1"/>
</dbReference>
<dbReference type="InterPro" id="IPR015421">
    <property type="entry name" value="PyrdxlP-dep_Trfase_major"/>
</dbReference>
<dbReference type="InterPro" id="IPR001917">
    <property type="entry name" value="Aminotrans_II_pyridoxalP_BS"/>
</dbReference>
<feature type="domain" description="Aminotransferase class I/classII large" evidence="6">
    <location>
        <begin position="30"/>
        <end position="361"/>
    </location>
</feature>
<dbReference type="Proteomes" id="UP000308001">
    <property type="component" value="Unassembled WGS sequence"/>
</dbReference>
<evidence type="ECO:0000256" key="2">
    <source>
        <dbReference type="ARBA" id="ARBA00010008"/>
    </source>
</evidence>
<evidence type="ECO:0000256" key="4">
    <source>
        <dbReference type="ARBA" id="ARBA00022898"/>
    </source>
</evidence>
<keyword evidence="7" id="KW-0032">Aminotransferase</keyword>
<dbReference type="Gene3D" id="3.90.1150.10">
    <property type="entry name" value="Aspartate Aminotransferase, domain 1"/>
    <property type="match status" value="1"/>
</dbReference>
<dbReference type="InterPro" id="IPR050087">
    <property type="entry name" value="AON_synthase_class-II"/>
</dbReference>
<dbReference type="InterPro" id="IPR015422">
    <property type="entry name" value="PyrdxlP-dep_Trfase_small"/>
</dbReference>
<dbReference type="PANTHER" id="PTHR13693:SF77">
    <property type="entry name" value="8-AMINO-7-OXONONANOATE SYNTHASE"/>
    <property type="match status" value="1"/>
</dbReference>
<dbReference type="Pfam" id="PF00155">
    <property type="entry name" value="Aminotran_1_2"/>
    <property type="match status" value="1"/>
</dbReference>
<evidence type="ECO:0000256" key="1">
    <source>
        <dbReference type="ARBA" id="ARBA00001933"/>
    </source>
</evidence>
<dbReference type="PROSITE" id="PS00599">
    <property type="entry name" value="AA_TRANSFER_CLASS_2"/>
    <property type="match status" value="1"/>
</dbReference>
<dbReference type="InterPro" id="IPR004839">
    <property type="entry name" value="Aminotransferase_I/II_large"/>
</dbReference>
<dbReference type="GO" id="GO:0030170">
    <property type="term" value="F:pyridoxal phosphate binding"/>
    <property type="evidence" value="ECO:0007669"/>
    <property type="project" value="InterPro"/>
</dbReference>
<evidence type="ECO:0000259" key="6">
    <source>
        <dbReference type="Pfam" id="PF00155"/>
    </source>
</evidence>
<evidence type="ECO:0000256" key="3">
    <source>
        <dbReference type="ARBA" id="ARBA00022679"/>
    </source>
</evidence>
<gene>
    <name evidence="7" type="ORF">FE246_01680</name>
</gene>
<accession>A0A5R9HA55</accession>
<protein>
    <submittedName>
        <fullName evidence="7">Pyridoxal phosphate-dependent aminotransferase family protein</fullName>
    </submittedName>
</protein>
<evidence type="ECO:0000313" key="8">
    <source>
        <dbReference type="Proteomes" id="UP000308001"/>
    </source>
</evidence>
<reference evidence="7 8" key="1">
    <citation type="submission" date="2019-05" db="EMBL/GenBank/DDBJ databases">
        <title>Arcobacter cibarius and Arcobacter thereius providing challenges in identification an antibiotic susceptibility and Quinolone resistance.</title>
        <authorList>
            <person name="Busch A."/>
            <person name="Hanel I."/>
            <person name="Hotzel H."/>
            <person name="Tomaso H."/>
        </authorList>
    </citation>
    <scope>NUCLEOTIDE SEQUENCE [LARGE SCALE GENOMIC DNA]</scope>
    <source>
        <strain evidence="7 8">17CS1191_2</strain>
    </source>
</reference>
<comment type="cofactor">
    <cofactor evidence="1 5">
        <name>pyridoxal 5'-phosphate</name>
        <dbReference type="ChEBI" id="CHEBI:597326"/>
    </cofactor>
</comment>